<keyword evidence="8" id="KW-0067">ATP-binding</keyword>
<gene>
    <name evidence="16" type="ordered locus">Dde_0558</name>
</gene>
<dbReference type="Pfam" id="PF00989">
    <property type="entry name" value="PAS"/>
    <property type="match status" value="1"/>
</dbReference>
<dbReference type="PROSITE" id="PS50109">
    <property type="entry name" value="HIS_KIN"/>
    <property type="match status" value="1"/>
</dbReference>
<keyword evidence="4" id="KW-0597">Phosphoprotein</keyword>
<dbReference type="InterPro" id="IPR000700">
    <property type="entry name" value="PAS-assoc_C"/>
</dbReference>
<dbReference type="PANTHER" id="PTHR43065:SF42">
    <property type="entry name" value="TWO-COMPONENT SENSOR PPRA"/>
    <property type="match status" value="1"/>
</dbReference>
<evidence type="ECO:0000256" key="3">
    <source>
        <dbReference type="ARBA" id="ARBA00012438"/>
    </source>
</evidence>
<dbReference type="Pfam" id="PF00672">
    <property type="entry name" value="HAMP"/>
    <property type="match status" value="1"/>
</dbReference>
<dbReference type="SMART" id="SM00086">
    <property type="entry name" value="PAC"/>
    <property type="match status" value="2"/>
</dbReference>
<feature type="domain" description="Histidine kinase" evidence="12">
    <location>
        <begin position="518"/>
        <end position="763"/>
    </location>
</feature>
<dbReference type="GO" id="GO:0000155">
    <property type="term" value="F:phosphorelay sensor kinase activity"/>
    <property type="evidence" value="ECO:0007669"/>
    <property type="project" value="InterPro"/>
</dbReference>
<dbReference type="PROSITE" id="PS50113">
    <property type="entry name" value="PAC"/>
    <property type="match status" value="1"/>
</dbReference>
<dbReference type="InterPro" id="IPR003661">
    <property type="entry name" value="HisK_dim/P_dom"/>
</dbReference>
<feature type="transmembrane region" description="Helical" evidence="11">
    <location>
        <begin position="153"/>
        <end position="179"/>
    </location>
</feature>
<dbReference type="KEGG" id="dde:Dde_0558"/>
<dbReference type="CDD" id="cd00130">
    <property type="entry name" value="PAS"/>
    <property type="match status" value="2"/>
</dbReference>
<dbReference type="AlphaFoldDB" id="Q315N7"/>
<evidence type="ECO:0000313" key="16">
    <source>
        <dbReference type="EMBL" id="ABB37359.1"/>
    </source>
</evidence>
<accession>Q315N7</accession>
<dbReference type="PRINTS" id="PR00344">
    <property type="entry name" value="BCTRLSENSOR"/>
</dbReference>
<evidence type="ECO:0000256" key="9">
    <source>
        <dbReference type="ARBA" id="ARBA00023012"/>
    </source>
</evidence>
<dbReference type="InterPro" id="IPR000014">
    <property type="entry name" value="PAS"/>
</dbReference>
<feature type="coiled-coil region" evidence="10">
    <location>
        <begin position="221"/>
        <end position="258"/>
    </location>
</feature>
<dbReference type="GO" id="GO:0016020">
    <property type="term" value="C:membrane"/>
    <property type="evidence" value="ECO:0007669"/>
    <property type="project" value="UniProtKB-SubCell"/>
</dbReference>
<keyword evidence="7 16" id="KW-0418">Kinase</keyword>
<feature type="domain" description="HAMP" evidence="15">
    <location>
        <begin position="177"/>
        <end position="229"/>
    </location>
</feature>
<dbReference type="InterPro" id="IPR005467">
    <property type="entry name" value="His_kinase_dom"/>
</dbReference>
<dbReference type="Gene3D" id="1.10.287.130">
    <property type="match status" value="1"/>
</dbReference>
<keyword evidence="17" id="KW-1185">Reference proteome</keyword>
<keyword evidence="5" id="KW-0808">Transferase</keyword>
<dbReference type="NCBIfam" id="TIGR00229">
    <property type="entry name" value="sensory_box"/>
    <property type="match status" value="2"/>
</dbReference>
<dbReference type="RefSeq" id="WP_011366675.1">
    <property type="nucleotide sequence ID" value="NC_007519.1"/>
</dbReference>
<dbReference type="SMART" id="SM00387">
    <property type="entry name" value="HATPase_c"/>
    <property type="match status" value="1"/>
</dbReference>
<dbReference type="InterPro" id="IPR013655">
    <property type="entry name" value="PAS_fold_3"/>
</dbReference>
<dbReference type="InterPro" id="IPR001610">
    <property type="entry name" value="PAC"/>
</dbReference>
<evidence type="ECO:0000259" key="12">
    <source>
        <dbReference type="PROSITE" id="PS50109"/>
    </source>
</evidence>
<comment type="subcellular location">
    <subcellularLocation>
        <location evidence="2">Membrane</location>
    </subcellularLocation>
</comment>
<dbReference type="Gene3D" id="6.10.340.10">
    <property type="match status" value="1"/>
</dbReference>
<dbReference type="PROSITE" id="PS50885">
    <property type="entry name" value="HAMP"/>
    <property type="match status" value="1"/>
</dbReference>
<dbReference type="SUPFAM" id="SSF55785">
    <property type="entry name" value="PYP-like sensor domain (PAS domain)"/>
    <property type="match status" value="2"/>
</dbReference>
<dbReference type="HOGENOM" id="CLU_021149_0_0_7"/>
<dbReference type="InterPro" id="IPR036097">
    <property type="entry name" value="HisK_dim/P_sf"/>
</dbReference>
<dbReference type="Gene3D" id="3.30.450.20">
    <property type="entry name" value="PAS domain"/>
    <property type="match status" value="2"/>
</dbReference>
<evidence type="ECO:0000259" key="14">
    <source>
        <dbReference type="PROSITE" id="PS50113"/>
    </source>
</evidence>
<dbReference type="CDD" id="cd00082">
    <property type="entry name" value="HisKA"/>
    <property type="match status" value="1"/>
</dbReference>
<dbReference type="InterPro" id="IPR003594">
    <property type="entry name" value="HATPase_dom"/>
</dbReference>
<dbReference type="Pfam" id="PF02518">
    <property type="entry name" value="HATPase_c"/>
    <property type="match status" value="1"/>
</dbReference>
<evidence type="ECO:0000256" key="7">
    <source>
        <dbReference type="ARBA" id="ARBA00022777"/>
    </source>
</evidence>
<comment type="catalytic activity">
    <reaction evidence="1">
        <text>ATP + protein L-histidine = ADP + protein N-phospho-L-histidine.</text>
        <dbReference type="EC" id="2.7.13.3"/>
    </reaction>
</comment>
<keyword evidence="9" id="KW-0902">Two-component regulatory system</keyword>
<evidence type="ECO:0000256" key="1">
    <source>
        <dbReference type="ARBA" id="ARBA00000085"/>
    </source>
</evidence>
<keyword evidence="11" id="KW-0812">Transmembrane</keyword>
<dbReference type="EC" id="2.7.13.3" evidence="3"/>
<feature type="domain" description="PAS" evidence="13">
    <location>
        <begin position="255"/>
        <end position="327"/>
    </location>
</feature>
<organism evidence="16 17">
    <name type="scientific">Oleidesulfovibrio alaskensis (strain ATCC BAA-1058 / DSM 17464 / G20)</name>
    <name type="common">Desulfovibrio alaskensis</name>
    <dbReference type="NCBI Taxonomy" id="207559"/>
    <lineage>
        <taxon>Bacteria</taxon>
        <taxon>Pseudomonadati</taxon>
        <taxon>Thermodesulfobacteriota</taxon>
        <taxon>Desulfovibrionia</taxon>
        <taxon>Desulfovibrionales</taxon>
        <taxon>Desulfovibrionaceae</taxon>
        <taxon>Oleidesulfovibrio</taxon>
    </lineage>
</organism>
<dbReference type="SMART" id="SM00091">
    <property type="entry name" value="PAS"/>
    <property type="match status" value="2"/>
</dbReference>
<evidence type="ECO:0000256" key="10">
    <source>
        <dbReference type="SAM" id="Coils"/>
    </source>
</evidence>
<dbReference type="SMART" id="SM00388">
    <property type="entry name" value="HisKA"/>
    <property type="match status" value="1"/>
</dbReference>
<dbReference type="Pfam" id="PF08447">
    <property type="entry name" value="PAS_3"/>
    <property type="match status" value="1"/>
</dbReference>
<dbReference type="PROSITE" id="PS50112">
    <property type="entry name" value="PAS"/>
    <property type="match status" value="2"/>
</dbReference>
<dbReference type="InterPro" id="IPR004358">
    <property type="entry name" value="Sig_transdc_His_kin-like_C"/>
</dbReference>
<dbReference type="Gene3D" id="3.30.565.10">
    <property type="entry name" value="Histidine kinase-like ATPase, C-terminal domain"/>
    <property type="match status" value="1"/>
</dbReference>
<feature type="transmembrane region" description="Helical" evidence="11">
    <location>
        <begin position="23"/>
        <end position="44"/>
    </location>
</feature>
<dbReference type="GO" id="GO:0006355">
    <property type="term" value="P:regulation of DNA-templated transcription"/>
    <property type="evidence" value="ECO:0007669"/>
    <property type="project" value="InterPro"/>
</dbReference>
<reference evidence="16 17" key="1">
    <citation type="journal article" date="2011" name="J. Bacteriol.">
        <title>Complete genome sequence and updated annotation of Desulfovibrio alaskensis G20.</title>
        <authorList>
            <person name="Hauser L.J."/>
            <person name="Land M.L."/>
            <person name="Brown S.D."/>
            <person name="Larimer F."/>
            <person name="Keller K.L."/>
            <person name="Rapp-Giles B.J."/>
            <person name="Price M.N."/>
            <person name="Lin M."/>
            <person name="Bruce D.C."/>
            <person name="Detter J.C."/>
            <person name="Tapia R."/>
            <person name="Han C.S."/>
            <person name="Goodwin L.A."/>
            <person name="Cheng J.F."/>
            <person name="Pitluck S."/>
            <person name="Copeland A."/>
            <person name="Lucas S."/>
            <person name="Nolan M."/>
            <person name="Lapidus A.L."/>
            <person name="Palumbo A.V."/>
            <person name="Wall J.D."/>
        </authorList>
    </citation>
    <scope>NUCLEOTIDE SEQUENCE [LARGE SCALE GENOMIC DNA]</scope>
    <source>
        <strain evidence="17">ATCC BAA 1058 / DSM 17464 / G20</strain>
    </source>
</reference>
<keyword evidence="11" id="KW-0472">Membrane</keyword>
<keyword evidence="10" id="KW-0175">Coiled coil</keyword>
<dbReference type="SUPFAM" id="SSF55874">
    <property type="entry name" value="ATPase domain of HSP90 chaperone/DNA topoisomerase II/histidine kinase"/>
    <property type="match status" value="1"/>
</dbReference>
<evidence type="ECO:0000256" key="5">
    <source>
        <dbReference type="ARBA" id="ARBA00022679"/>
    </source>
</evidence>
<dbReference type="InterPro" id="IPR035965">
    <property type="entry name" value="PAS-like_dom_sf"/>
</dbReference>
<dbReference type="PANTHER" id="PTHR43065">
    <property type="entry name" value="SENSOR HISTIDINE KINASE"/>
    <property type="match status" value="1"/>
</dbReference>
<evidence type="ECO:0000256" key="4">
    <source>
        <dbReference type="ARBA" id="ARBA00022553"/>
    </source>
</evidence>
<evidence type="ECO:0000313" key="17">
    <source>
        <dbReference type="Proteomes" id="UP000002710"/>
    </source>
</evidence>
<dbReference type="STRING" id="207559.Dde_0558"/>
<dbReference type="InterPro" id="IPR036890">
    <property type="entry name" value="HATPase_C_sf"/>
</dbReference>
<dbReference type="GO" id="GO:0005524">
    <property type="term" value="F:ATP binding"/>
    <property type="evidence" value="ECO:0007669"/>
    <property type="project" value="UniProtKB-KW"/>
</dbReference>
<dbReference type="EMBL" id="CP000112">
    <property type="protein sequence ID" value="ABB37359.1"/>
    <property type="molecule type" value="Genomic_DNA"/>
</dbReference>
<dbReference type="SUPFAM" id="SSF47384">
    <property type="entry name" value="Homodimeric domain of signal transducing histidine kinase"/>
    <property type="match status" value="1"/>
</dbReference>
<dbReference type="Proteomes" id="UP000002710">
    <property type="component" value="Chromosome"/>
</dbReference>
<dbReference type="SMART" id="SM00304">
    <property type="entry name" value="HAMP"/>
    <property type="match status" value="1"/>
</dbReference>
<feature type="domain" description="PAC" evidence="14">
    <location>
        <begin position="331"/>
        <end position="383"/>
    </location>
</feature>
<feature type="domain" description="PAS" evidence="13">
    <location>
        <begin position="384"/>
        <end position="453"/>
    </location>
</feature>
<sequence>MPPRITLAPTPKQFVGRSISRDLTISLLVMLMVVVGGMASIQYISHSRTSLEELDNKADEYITRLADILSVPIWNFDTRTIEQIGSVFTQYDLVNEVVIKDPAGHTLFSVTKAPDPDATLIRQRDIFYDGEIIGNVRVVLTLREYKRSLRRMLSTTALTIGGVALVIVLATGVLLRIYLRRPLDVLLSSIDKVSKGDFRHDFSTIQQAELAAIARSFASMSAKVEAREKALQRMNSQLQEEVAERERAEQALRNSEERYSLAVGGTNDGIWDWDLISNKVYFSPRWKEIIGFQDHEIPNEIPEWTSRVHPDDLAKILKAHEMYLSRELPAFEVEYRLRHKDGSYRWILGRGLALWSDADQPYRMAGAHTDITDRKESERELLATKNRLDNILNSMPSLIVGVSDNGIILQWNRTAEEETSVSARDAIGTPFENTLPEFSFLMGKVLQSLNSGETISLERKAITYSDRVRTFDIIIYPVTERGEHSAVIRIDDVTDRIRIEEMMVQTEKMMSVGGLAAGMAHEINNPLGGILQGAQNIVRRISTEIKANHAAADEVGCDLTAIRAYMEKRGITRFLDGIQESGNRAAKIVSNMLEFSRRSESRRQLADMHALMDKTVELAANDYDLKKKYDFRHIELVRDYAPDLPGIHCTPTEIEQVLLNLLKNSAQAMAGRPKDSTEPPRITLRTRLQHDKVCIQVLDNGPGMDEETRKRVFEPFFTTKSVGEGTGLGLSVSYFIITTNHGGSFTVDSEPGKGACFTILLPR</sequence>
<name>Q315N7_OLEA2</name>
<evidence type="ECO:0000256" key="11">
    <source>
        <dbReference type="SAM" id="Phobius"/>
    </source>
</evidence>
<evidence type="ECO:0000259" key="13">
    <source>
        <dbReference type="PROSITE" id="PS50112"/>
    </source>
</evidence>
<dbReference type="InterPro" id="IPR003660">
    <property type="entry name" value="HAMP_dom"/>
</dbReference>
<dbReference type="eggNOG" id="COG3852">
    <property type="taxonomic scope" value="Bacteria"/>
</dbReference>
<evidence type="ECO:0000256" key="6">
    <source>
        <dbReference type="ARBA" id="ARBA00022741"/>
    </source>
</evidence>
<keyword evidence="6" id="KW-0547">Nucleotide-binding</keyword>
<evidence type="ECO:0000256" key="8">
    <source>
        <dbReference type="ARBA" id="ARBA00022840"/>
    </source>
</evidence>
<evidence type="ECO:0000256" key="2">
    <source>
        <dbReference type="ARBA" id="ARBA00004370"/>
    </source>
</evidence>
<dbReference type="InterPro" id="IPR013767">
    <property type="entry name" value="PAS_fold"/>
</dbReference>
<keyword evidence="11" id="KW-1133">Transmembrane helix</keyword>
<protein>
    <recommendedName>
        <fullName evidence="3">histidine kinase</fullName>
        <ecNumber evidence="3">2.7.13.3</ecNumber>
    </recommendedName>
</protein>
<dbReference type="eggNOG" id="COG2202">
    <property type="taxonomic scope" value="Bacteria"/>
</dbReference>
<evidence type="ECO:0000259" key="15">
    <source>
        <dbReference type="PROSITE" id="PS50885"/>
    </source>
</evidence>
<proteinExistence type="predicted"/>